<dbReference type="Pfam" id="PF01281">
    <property type="entry name" value="Ribosomal_L9_N"/>
    <property type="match status" value="1"/>
</dbReference>
<name>A0A1F5QAG8_9BACT</name>
<dbReference type="Pfam" id="PF03948">
    <property type="entry name" value="Ribosomal_L9_C"/>
    <property type="match status" value="1"/>
</dbReference>
<evidence type="ECO:0000256" key="7">
    <source>
        <dbReference type="HAMAP-Rule" id="MF_00503"/>
    </source>
</evidence>
<evidence type="ECO:0000259" key="8">
    <source>
        <dbReference type="PROSITE" id="PS00651"/>
    </source>
</evidence>
<dbReference type="InterPro" id="IPR036791">
    <property type="entry name" value="Ribosomal_bL9_C_sf"/>
</dbReference>
<dbReference type="InterPro" id="IPR020070">
    <property type="entry name" value="Ribosomal_bL9_N"/>
</dbReference>
<dbReference type="Gene3D" id="3.40.5.10">
    <property type="entry name" value="Ribosomal protein L9, N-terminal domain"/>
    <property type="match status" value="1"/>
</dbReference>
<protein>
    <recommendedName>
        <fullName evidence="6 7">Large ribosomal subunit protein bL9</fullName>
    </recommendedName>
</protein>
<dbReference type="Proteomes" id="UP000177235">
    <property type="component" value="Unassembled WGS sequence"/>
</dbReference>
<reference evidence="9 10" key="1">
    <citation type="journal article" date="2016" name="Nat. Commun.">
        <title>Thousands of microbial genomes shed light on interconnected biogeochemical processes in an aquifer system.</title>
        <authorList>
            <person name="Anantharaman K."/>
            <person name="Brown C.T."/>
            <person name="Hug L.A."/>
            <person name="Sharon I."/>
            <person name="Castelle C.J."/>
            <person name="Probst A.J."/>
            <person name="Thomas B.C."/>
            <person name="Singh A."/>
            <person name="Wilkins M.J."/>
            <person name="Karaoz U."/>
            <person name="Brodie E.L."/>
            <person name="Williams K.H."/>
            <person name="Hubbard S.S."/>
            <person name="Banfield J.F."/>
        </authorList>
    </citation>
    <scope>NUCLEOTIDE SEQUENCE [LARGE SCALE GENOMIC DNA]</scope>
</reference>
<evidence type="ECO:0000256" key="3">
    <source>
        <dbReference type="ARBA" id="ARBA00022884"/>
    </source>
</evidence>
<evidence type="ECO:0000256" key="2">
    <source>
        <dbReference type="ARBA" id="ARBA00022730"/>
    </source>
</evidence>
<comment type="similarity">
    <text evidence="1 7">Belongs to the bacterial ribosomal protein bL9 family.</text>
</comment>
<dbReference type="GO" id="GO:1990904">
    <property type="term" value="C:ribonucleoprotein complex"/>
    <property type="evidence" value="ECO:0007669"/>
    <property type="project" value="UniProtKB-KW"/>
</dbReference>
<dbReference type="InterPro" id="IPR020594">
    <property type="entry name" value="Ribosomal_bL9_bac/chp"/>
</dbReference>
<sequence>MRIILLKDVKKIGRQGDVKEVSDGYARNFLLPAGLGKPATEELVRAAQDKDRKSGEEAKRRLKALETAAKRIYEFQLPAGKNGHLYAGLKKSEILAKIEQGDATLKNLRLDEYSPIKNAGEHEITLEIHSVGKAKTKVIVTASK</sequence>
<dbReference type="InterPro" id="IPR000244">
    <property type="entry name" value="Ribosomal_bL9"/>
</dbReference>
<evidence type="ECO:0000256" key="6">
    <source>
        <dbReference type="ARBA" id="ARBA00035292"/>
    </source>
</evidence>
<dbReference type="EMBL" id="MFFF01000022">
    <property type="protein sequence ID" value="OGE99106.1"/>
    <property type="molecule type" value="Genomic_DNA"/>
</dbReference>
<evidence type="ECO:0000256" key="1">
    <source>
        <dbReference type="ARBA" id="ARBA00010605"/>
    </source>
</evidence>
<accession>A0A1F5QAG8</accession>
<keyword evidence="3 7" id="KW-0694">RNA-binding</keyword>
<dbReference type="InterPro" id="IPR009027">
    <property type="entry name" value="Ribosomal_bL9/RNase_H1_N"/>
</dbReference>
<dbReference type="InterPro" id="IPR020069">
    <property type="entry name" value="Ribosomal_bL9_C"/>
</dbReference>
<dbReference type="NCBIfam" id="TIGR00158">
    <property type="entry name" value="L9"/>
    <property type="match status" value="1"/>
</dbReference>
<dbReference type="Gene3D" id="3.10.430.100">
    <property type="entry name" value="Ribosomal protein L9, C-terminal domain"/>
    <property type="match status" value="1"/>
</dbReference>
<keyword evidence="2 7" id="KW-0699">rRNA-binding</keyword>
<dbReference type="HAMAP" id="MF_00503">
    <property type="entry name" value="Ribosomal_bL9"/>
    <property type="match status" value="1"/>
</dbReference>
<organism evidence="9 10">
    <name type="scientific">Candidatus Doudnabacteria bacterium RIFCSPLOWO2_02_FULL_48_13</name>
    <dbReference type="NCBI Taxonomy" id="1817845"/>
    <lineage>
        <taxon>Bacteria</taxon>
        <taxon>Candidatus Doudnaibacteriota</taxon>
    </lineage>
</organism>
<comment type="caution">
    <text evidence="9">The sequence shown here is derived from an EMBL/GenBank/DDBJ whole genome shotgun (WGS) entry which is preliminary data.</text>
</comment>
<feature type="domain" description="Ribosomal protein L9" evidence="8">
    <location>
        <begin position="13"/>
        <end position="40"/>
    </location>
</feature>
<dbReference type="PROSITE" id="PS00651">
    <property type="entry name" value="RIBOSOMAL_L9"/>
    <property type="match status" value="1"/>
</dbReference>
<evidence type="ECO:0000256" key="4">
    <source>
        <dbReference type="ARBA" id="ARBA00022980"/>
    </source>
</evidence>
<dbReference type="GO" id="GO:0006412">
    <property type="term" value="P:translation"/>
    <property type="evidence" value="ECO:0007669"/>
    <property type="project" value="UniProtKB-UniRule"/>
</dbReference>
<dbReference type="AlphaFoldDB" id="A0A1F5QAG8"/>
<dbReference type="GO" id="GO:0019843">
    <property type="term" value="F:rRNA binding"/>
    <property type="evidence" value="ECO:0007669"/>
    <property type="project" value="UniProtKB-UniRule"/>
</dbReference>
<comment type="function">
    <text evidence="7">Binds to the 23S rRNA.</text>
</comment>
<dbReference type="GO" id="GO:0003735">
    <property type="term" value="F:structural constituent of ribosome"/>
    <property type="evidence" value="ECO:0007669"/>
    <property type="project" value="InterPro"/>
</dbReference>
<dbReference type="SUPFAM" id="SSF55658">
    <property type="entry name" value="L9 N-domain-like"/>
    <property type="match status" value="1"/>
</dbReference>
<evidence type="ECO:0000313" key="9">
    <source>
        <dbReference type="EMBL" id="OGE99106.1"/>
    </source>
</evidence>
<dbReference type="GO" id="GO:0005840">
    <property type="term" value="C:ribosome"/>
    <property type="evidence" value="ECO:0007669"/>
    <property type="project" value="UniProtKB-KW"/>
</dbReference>
<keyword evidence="5 7" id="KW-0687">Ribonucleoprotein</keyword>
<dbReference type="InterPro" id="IPR036935">
    <property type="entry name" value="Ribosomal_bL9_N_sf"/>
</dbReference>
<evidence type="ECO:0000256" key="5">
    <source>
        <dbReference type="ARBA" id="ARBA00023274"/>
    </source>
</evidence>
<keyword evidence="4 7" id="KW-0689">Ribosomal protein</keyword>
<dbReference type="SUPFAM" id="SSF55653">
    <property type="entry name" value="Ribosomal protein L9 C-domain"/>
    <property type="match status" value="1"/>
</dbReference>
<dbReference type="PANTHER" id="PTHR21368">
    <property type="entry name" value="50S RIBOSOMAL PROTEIN L9"/>
    <property type="match status" value="1"/>
</dbReference>
<gene>
    <name evidence="7" type="primary">rplI</name>
    <name evidence="9" type="ORF">A3J05_01595</name>
</gene>
<proteinExistence type="inferred from homology"/>
<evidence type="ECO:0000313" key="10">
    <source>
        <dbReference type="Proteomes" id="UP000177235"/>
    </source>
</evidence>